<dbReference type="OrthoDB" id="5957772at2"/>
<dbReference type="Gene3D" id="2.50.20.20">
    <property type="match status" value="1"/>
</dbReference>
<gene>
    <name evidence="2" type="ORF">ELE36_11230</name>
</gene>
<dbReference type="KEGG" id="xbc:ELE36_11230"/>
<dbReference type="RefSeq" id="WP_129833334.1">
    <property type="nucleotide sequence ID" value="NZ_CP035704.1"/>
</dbReference>
<evidence type="ECO:0000313" key="3">
    <source>
        <dbReference type="Proteomes" id="UP000291562"/>
    </source>
</evidence>
<keyword evidence="1" id="KW-0732">Signal</keyword>
<name>A0A411HKG6_9GAMM</name>
<evidence type="ECO:0000313" key="2">
    <source>
        <dbReference type="EMBL" id="QBB70877.1"/>
    </source>
</evidence>
<dbReference type="AlphaFoldDB" id="A0A411HKG6"/>
<evidence type="ECO:0008006" key="4">
    <source>
        <dbReference type="Google" id="ProtNLM"/>
    </source>
</evidence>
<feature type="signal peptide" evidence="1">
    <location>
        <begin position="1"/>
        <end position="23"/>
    </location>
</feature>
<protein>
    <recommendedName>
        <fullName evidence="4">Outer membrane lipoprotein carrier protein LolA</fullName>
    </recommendedName>
</protein>
<evidence type="ECO:0000256" key="1">
    <source>
        <dbReference type="SAM" id="SignalP"/>
    </source>
</evidence>
<accession>A0A411HKG6</accession>
<dbReference type="Proteomes" id="UP000291562">
    <property type="component" value="Chromosome"/>
</dbReference>
<organism evidence="2 3">
    <name type="scientific">Pseudolysobacter antarcticus</name>
    <dbReference type="NCBI Taxonomy" id="2511995"/>
    <lineage>
        <taxon>Bacteria</taxon>
        <taxon>Pseudomonadati</taxon>
        <taxon>Pseudomonadota</taxon>
        <taxon>Gammaproteobacteria</taxon>
        <taxon>Lysobacterales</taxon>
        <taxon>Rhodanobacteraceae</taxon>
        <taxon>Pseudolysobacter</taxon>
    </lineage>
</organism>
<keyword evidence="3" id="KW-1185">Reference proteome</keyword>
<dbReference type="EMBL" id="CP035704">
    <property type="protein sequence ID" value="QBB70877.1"/>
    <property type="molecule type" value="Genomic_DNA"/>
</dbReference>
<feature type="chain" id="PRO_5018984494" description="Outer membrane lipoprotein carrier protein LolA" evidence="1">
    <location>
        <begin position="24"/>
        <end position="198"/>
    </location>
</feature>
<proteinExistence type="predicted"/>
<sequence>MRKPMLSVMSVLLIAGAAQNIHAADARADISAAMHQMAKPGNKFHTVGVNTSDGKTMKSSVDIIMPDHFHVMSDRNEIIVIPEGSWMKHEGNWQKLPMDMSRAIGQFTPAAMAEAEKNMSDAKFLGEDSINGEKAKTYSYATTMSIMGIKSTSNAKIWVSDSSGRVIHMESDGSAMNKTTHTVQDITYDNSITISPPN</sequence>
<reference evidence="2 3" key="1">
    <citation type="submission" date="2019-01" db="EMBL/GenBank/DDBJ databases">
        <title>Pseudolysobacter antarctica gen. nov., sp. nov., isolated from Fildes Peninsula, Antarctica.</title>
        <authorList>
            <person name="Wei Z."/>
            <person name="Peng F."/>
        </authorList>
    </citation>
    <scope>NUCLEOTIDE SEQUENCE [LARGE SCALE GENOMIC DNA]</scope>
    <source>
        <strain evidence="2 3">AQ6-296</strain>
    </source>
</reference>